<evidence type="ECO:0000256" key="2">
    <source>
        <dbReference type="ARBA" id="ARBA00022692"/>
    </source>
</evidence>
<comment type="subcellular location">
    <subcellularLocation>
        <location evidence="1">Membrane</location>
        <topology evidence="1">Multi-pass membrane protein</topology>
    </subcellularLocation>
</comment>
<dbReference type="PANTHER" id="PTHR19282:SF456">
    <property type="entry name" value="CD63 MOLECULE"/>
    <property type="match status" value="1"/>
</dbReference>
<dbReference type="GO" id="GO:1900746">
    <property type="term" value="P:regulation of vascular endothelial growth factor signaling pathway"/>
    <property type="evidence" value="ECO:0007669"/>
    <property type="project" value="TreeGrafter"/>
</dbReference>
<dbReference type="InterPro" id="IPR018499">
    <property type="entry name" value="Tetraspanin/Peripherin"/>
</dbReference>
<gene>
    <name evidence="6" type="ORF">CCH79_00017786</name>
</gene>
<evidence type="ECO:0000313" key="6">
    <source>
        <dbReference type="EMBL" id="PWA21833.1"/>
    </source>
</evidence>
<evidence type="ECO:0000313" key="7">
    <source>
        <dbReference type="Proteomes" id="UP000250572"/>
    </source>
</evidence>
<keyword evidence="2 5" id="KW-0812">Transmembrane</keyword>
<dbReference type="Proteomes" id="UP000250572">
    <property type="component" value="Unassembled WGS sequence"/>
</dbReference>
<dbReference type="InterPro" id="IPR008952">
    <property type="entry name" value="Tetraspanin_EC2_sf"/>
</dbReference>
<dbReference type="GO" id="GO:0005886">
    <property type="term" value="C:plasma membrane"/>
    <property type="evidence" value="ECO:0007669"/>
    <property type="project" value="TreeGrafter"/>
</dbReference>
<dbReference type="EMBL" id="NHOQ01001892">
    <property type="protein sequence ID" value="PWA21833.1"/>
    <property type="molecule type" value="Genomic_DNA"/>
</dbReference>
<feature type="non-terminal residue" evidence="6">
    <location>
        <position position="1"/>
    </location>
</feature>
<protein>
    <recommendedName>
        <fullName evidence="8">Tetraspanin</fullName>
    </recommendedName>
</protein>
<keyword evidence="3 5" id="KW-1133">Transmembrane helix</keyword>
<evidence type="ECO:0000256" key="1">
    <source>
        <dbReference type="ARBA" id="ARBA00004141"/>
    </source>
</evidence>
<dbReference type="AlphaFoldDB" id="A0A315VEK8"/>
<name>A0A315VEK8_GAMAF</name>
<dbReference type="Gene3D" id="1.10.1450.10">
    <property type="entry name" value="Tetraspanin"/>
    <property type="match status" value="1"/>
</dbReference>
<evidence type="ECO:0000256" key="5">
    <source>
        <dbReference type="SAM" id="Phobius"/>
    </source>
</evidence>
<comment type="caution">
    <text evidence="6">The sequence shown here is derived from an EMBL/GenBank/DDBJ whole genome shotgun (WGS) entry which is preliminary data.</text>
</comment>
<keyword evidence="4 5" id="KW-0472">Membrane</keyword>
<dbReference type="PANTHER" id="PTHR19282">
    <property type="entry name" value="TETRASPANIN"/>
    <property type="match status" value="1"/>
</dbReference>
<feature type="transmembrane region" description="Helical" evidence="5">
    <location>
        <begin position="68"/>
        <end position="93"/>
    </location>
</feature>
<sequence length="429" mass="47232">LGVHDDIAYVSVKSVSSNYKVNINNVAVTHQVSGFNGIDLLKVWVFALIILFIAGLGIYAAIAENNIALKIFAGLTVFMMVIYLVMGVLFTIYREVITDYFNKSDKELMNLLINGTQSEGIQREGKCCGVLRAEDWGTKIPESCKCTATGPDLKSKCKPRPQSCKNLFLMAVRMVPTVAMALFYGFVCIEDAGQTWQPKRVVGVCWEGLEESPVRRSFNSHQNFGPVPGEVEDMESEWTGFRTSIVEAAHLSSRLCFCTLRGNEDLNSNGSRLFAVLAGESRPAHSLCSKRLTTEMKRRSIVRHPSSESCCSQAGWGNMELVLLVLIGTGQLWLFGPLGCGSEPAIKGRLSDEERRCGAKSCCVNQRFHLCPEFAGGSCRVLEVTGFRVKQLQQLLQQRVVMSCSAAAALYAVQLLSLSSHNVDDTELN</sequence>
<proteinExistence type="predicted"/>
<evidence type="ECO:0008006" key="8">
    <source>
        <dbReference type="Google" id="ProtNLM"/>
    </source>
</evidence>
<evidence type="ECO:0000256" key="4">
    <source>
        <dbReference type="ARBA" id="ARBA00023136"/>
    </source>
</evidence>
<dbReference type="Pfam" id="PF00335">
    <property type="entry name" value="Tetraspanin"/>
    <property type="match status" value="1"/>
</dbReference>
<keyword evidence="7" id="KW-1185">Reference proteome</keyword>
<feature type="transmembrane region" description="Helical" evidence="5">
    <location>
        <begin position="43"/>
        <end position="62"/>
    </location>
</feature>
<dbReference type="SUPFAM" id="SSF48652">
    <property type="entry name" value="Tetraspanin"/>
    <property type="match status" value="1"/>
</dbReference>
<evidence type="ECO:0000256" key="3">
    <source>
        <dbReference type="ARBA" id="ARBA00022989"/>
    </source>
</evidence>
<organism evidence="6 7">
    <name type="scientific">Gambusia affinis</name>
    <name type="common">Western mosquitofish</name>
    <name type="synonym">Heterandria affinis</name>
    <dbReference type="NCBI Taxonomy" id="33528"/>
    <lineage>
        <taxon>Eukaryota</taxon>
        <taxon>Metazoa</taxon>
        <taxon>Chordata</taxon>
        <taxon>Craniata</taxon>
        <taxon>Vertebrata</taxon>
        <taxon>Euteleostomi</taxon>
        <taxon>Actinopterygii</taxon>
        <taxon>Neopterygii</taxon>
        <taxon>Teleostei</taxon>
        <taxon>Neoteleostei</taxon>
        <taxon>Acanthomorphata</taxon>
        <taxon>Ovalentaria</taxon>
        <taxon>Atherinomorphae</taxon>
        <taxon>Cyprinodontiformes</taxon>
        <taxon>Poeciliidae</taxon>
        <taxon>Poeciliinae</taxon>
        <taxon>Gambusia</taxon>
    </lineage>
</organism>
<feature type="non-terminal residue" evidence="6">
    <location>
        <position position="429"/>
    </location>
</feature>
<reference evidence="6 7" key="1">
    <citation type="journal article" date="2018" name="G3 (Bethesda)">
        <title>A High-Quality Reference Genome for the Invasive Mosquitofish Gambusia affinis Using a Chicago Library.</title>
        <authorList>
            <person name="Hoffberg S.L."/>
            <person name="Troendle N.J."/>
            <person name="Glenn T.C."/>
            <person name="Mahmud O."/>
            <person name="Louha S."/>
            <person name="Chalopin D."/>
            <person name="Bennetzen J.L."/>
            <person name="Mauricio R."/>
        </authorList>
    </citation>
    <scope>NUCLEOTIDE SEQUENCE [LARGE SCALE GENOMIC DNA]</scope>
    <source>
        <strain evidence="6">NE01/NJP1002.9</strain>
        <tissue evidence="6">Muscle</tissue>
    </source>
</reference>
<accession>A0A315VEK8</accession>